<sequence>MSRGRSGKRRKSGGGSAKSKKGRDRGGAAGGKQAAKCAAPPQPVTEAMRLRIHRELEAFRASDAAEMTFAADLTSSDRGVVHNLSRRYGFETKSRGKGDERRMTVYKSIRKNTTATTYAMQVTPKAEMAVGQHFEHFPPTEAELNEVLAPEPLDGGEASSSSTVGSNGSQGSSTTKMQPRRKRMRSVMNLASRFSEEQVMERWKAVCERRRTPGMAEINAAREALPIVKHREEILEAMKSNQVVLVCGETGSGKTTQIPQYIMDDCWSRGEPCKIMCTQPRRLSAISISERVAVERGEAIGDNVGYTIRLEAKGGPQSSLVFCTNGILLRIATKGGDLDDFTHVILDEVHERDAFADFLLITLRDVLPNHPNLKLVLMSATLQHQLFSDYFGGCPILYVQGRTFAVEDFYLEDILRLTGYEQEVTGRRGGTGAVKKQPYSTAQQRCEVEDAIRNAFTSGRDEAFERLLEVTGAQSEGSLVNIQHSGTGATALIAAASWGRLSEVCQLLEKGADVLIQAFNGLDAVACAEQCGHHEVAGILRGGAEAADQVNSLRSSSMALDHYHSNSAADEVDLDLIHRLLMYICGEGQYKKGSQDVNIPMGAVLVFMPGWDEIIRMKTRLEKDVFGRGRYQILPLHSMVPPAEQRRVFVRPPPGVRKLILATNIAESAVTIDDVVVVLNSGRLKEKSYDPYTNVSILQSTWTSRASERQRRGRAGRCQEGVAFHMYSRARSASLPEFQEPELKRCPLEELCLQVKMLDMPGGQQNSIGEFLGRAPSPPVTKAIESARNVLIDIGALTEDEGLTTLGRHLAALPLPPQLGKLCLYGILFKCLDPVLTVACSMSYRDPWLNPTGDGERAQAKSIRAEMAELGGAGSDHLAIVTAYDRWLVARRSGRDWEFCRKNFVSHATLSMIHGMREQLVDELRRRGLVGSMEGCSVNARDPEVVRCILACGLYPRVGCSHHGKPGAILTRKGEKAFIHQASVNVKLSAPKPTRGKPPLCPLVAFDELVRGESRLYIRACTALHPQPLPLIAGSLELLKDEEDKENDPRPQMQRETKAILYIDRWLRFETRQELGVQLCVLRKRLQRAFAQKVNASRSRLPEELQDAVDASGRFMSDAYVATPAGSPGPYFAGPPGPIPRRPARVPQRPGPAAHVPRTASARGGGGNGGAGVTEGQRAFEERWNLGSQPALGASANGGADHPIDRSPRAEAGHSNRLSDVRSIGQEGVRASRRDVVLVSRRDAVHASRREGHREAAHLDRGGRGERHGHGGDDQRRRGDRRGAGRPAPARDQADRDARRGRRRPRGQHRKPRGGSGGERNGAPGAAHSGA</sequence>
<feature type="region of interest" description="Disordered" evidence="9">
    <location>
        <begin position="1"/>
        <end position="43"/>
    </location>
</feature>
<dbReference type="SMART" id="SM00490">
    <property type="entry name" value="HELICc"/>
    <property type="match status" value="1"/>
</dbReference>
<dbReference type="InterPro" id="IPR048333">
    <property type="entry name" value="HA2_WH"/>
</dbReference>
<dbReference type="InterPro" id="IPR014001">
    <property type="entry name" value="Helicase_ATP-bd"/>
</dbReference>
<dbReference type="CDD" id="cd18791">
    <property type="entry name" value="SF2_C_RHA"/>
    <property type="match status" value="1"/>
</dbReference>
<dbReference type="SMART" id="SM00847">
    <property type="entry name" value="HA2"/>
    <property type="match status" value="1"/>
</dbReference>
<protein>
    <submittedName>
        <fullName evidence="13">Uncharacterized protein</fullName>
    </submittedName>
</protein>
<evidence type="ECO:0000259" key="10">
    <source>
        <dbReference type="PROSITE" id="PS51061"/>
    </source>
</evidence>
<keyword evidence="4" id="KW-0347">Helicase</keyword>
<dbReference type="EMBL" id="CAJHUC010001952">
    <property type="protein sequence ID" value="CAD7702798.1"/>
    <property type="molecule type" value="Genomic_DNA"/>
</dbReference>
<accession>A0A8S1J981</accession>
<dbReference type="SUPFAM" id="SSF52540">
    <property type="entry name" value="P-loop containing nucleoside triphosphate hydrolases"/>
    <property type="match status" value="2"/>
</dbReference>
<dbReference type="InterPro" id="IPR011545">
    <property type="entry name" value="DEAD/DEAH_box_helicase_dom"/>
</dbReference>
<dbReference type="InterPro" id="IPR001374">
    <property type="entry name" value="R3H_dom"/>
</dbReference>
<keyword evidence="14" id="KW-1185">Reference proteome</keyword>
<evidence type="ECO:0000259" key="12">
    <source>
        <dbReference type="PROSITE" id="PS51194"/>
    </source>
</evidence>
<dbReference type="InterPro" id="IPR036770">
    <property type="entry name" value="Ankyrin_rpt-contain_sf"/>
</dbReference>
<reference evidence="13" key="1">
    <citation type="submission" date="2020-12" db="EMBL/GenBank/DDBJ databases">
        <authorList>
            <person name="Iha C."/>
        </authorList>
    </citation>
    <scope>NUCLEOTIDE SEQUENCE</scope>
</reference>
<keyword evidence="6" id="KW-0694">RNA-binding</keyword>
<dbReference type="SMART" id="SM00393">
    <property type="entry name" value="R3H"/>
    <property type="match status" value="1"/>
</dbReference>
<evidence type="ECO:0000313" key="13">
    <source>
        <dbReference type="EMBL" id="CAD7702798.1"/>
    </source>
</evidence>
<keyword evidence="5" id="KW-0067">ATP-binding</keyword>
<dbReference type="Gene3D" id="1.20.120.1080">
    <property type="match status" value="1"/>
</dbReference>
<evidence type="ECO:0000256" key="2">
    <source>
        <dbReference type="ARBA" id="ARBA00022741"/>
    </source>
</evidence>
<feature type="compositionally biased region" description="Gly residues" evidence="9">
    <location>
        <begin position="1163"/>
        <end position="1173"/>
    </location>
</feature>
<dbReference type="Proteomes" id="UP000708148">
    <property type="component" value="Unassembled WGS sequence"/>
</dbReference>
<dbReference type="InterPro" id="IPR001650">
    <property type="entry name" value="Helicase_C-like"/>
</dbReference>
<dbReference type="PROSITE" id="PS51194">
    <property type="entry name" value="HELICASE_CTER"/>
    <property type="match status" value="1"/>
</dbReference>
<dbReference type="Pfam" id="PF00271">
    <property type="entry name" value="Helicase_C"/>
    <property type="match status" value="1"/>
</dbReference>
<dbReference type="GO" id="GO:0005634">
    <property type="term" value="C:nucleus"/>
    <property type="evidence" value="ECO:0007669"/>
    <property type="project" value="UniProtKB-SubCell"/>
</dbReference>
<feature type="domain" description="R3H" evidence="10">
    <location>
        <begin position="46"/>
        <end position="109"/>
    </location>
</feature>
<feature type="region of interest" description="Disordered" evidence="9">
    <location>
        <begin position="151"/>
        <end position="184"/>
    </location>
</feature>
<evidence type="ECO:0000256" key="4">
    <source>
        <dbReference type="ARBA" id="ARBA00022806"/>
    </source>
</evidence>
<feature type="domain" description="Helicase C-terminal" evidence="12">
    <location>
        <begin position="593"/>
        <end position="759"/>
    </location>
</feature>
<gene>
    <name evidence="13" type="ORF">OSTQU699_LOCUS8155</name>
</gene>
<dbReference type="Gene3D" id="1.25.40.20">
    <property type="entry name" value="Ankyrin repeat-containing domain"/>
    <property type="match status" value="1"/>
</dbReference>
<feature type="domain" description="Helicase ATP-binding" evidence="11">
    <location>
        <begin position="235"/>
        <end position="400"/>
    </location>
</feature>
<dbReference type="Pfam" id="PF07717">
    <property type="entry name" value="OB_NTP_bind"/>
    <property type="match status" value="1"/>
</dbReference>
<proteinExistence type="inferred from homology"/>
<dbReference type="GO" id="GO:0005524">
    <property type="term" value="F:ATP binding"/>
    <property type="evidence" value="ECO:0007669"/>
    <property type="project" value="UniProtKB-KW"/>
</dbReference>
<dbReference type="InterPro" id="IPR011709">
    <property type="entry name" value="DEAD-box_helicase_OB_fold"/>
</dbReference>
<dbReference type="GO" id="GO:0003723">
    <property type="term" value="F:RNA binding"/>
    <property type="evidence" value="ECO:0007669"/>
    <property type="project" value="UniProtKB-KW"/>
</dbReference>
<feature type="region of interest" description="Disordered" evidence="9">
    <location>
        <begin position="1126"/>
        <end position="1174"/>
    </location>
</feature>
<evidence type="ECO:0000256" key="1">
    <source>
        <dbReference type="ARBA" id="ARBA00004123"/>
    </source>
</evidence>
<comment type="subcellular location">
    <subcellularLocation>
        <location evidence="1">Nucleus</location>
    </subcellularLocation>
</comment>
<evidence type="ECO:0000256" key="8">
    <source>
        <dbReference type="ARBA" id="ARBA00060772"/>
    </source>
</evidence>
<dbReference type="OrthoDB" id="5600252at2759"/>
<dbReference type="FunFam" id="3.30.1370.50:FF:000002">
    <property type="entry name" value="Immunoglobulin mu DNA-binding protein 2"/>
    <property type="match status" value="1"/>
</dbReference>
<feature type="compositionally biased region" description="Basic and acidic residues" evidence="9">
    <location>
        <begin position="1202"/>
        <end position="1220"/>
    </location>
</feature>
<evidence type="ECO:0000259" key="11">
    <source>
        <dbReference type="PROSITE" id="PS51192"/>
    </source>
</evidence>
<dbReference type="Pfam" id="PF21010">
    <property type="entry name" value="HA2_C"/>
    <property type="match status" value="1"/>
</dbReference>
<dbReference type="GO" id="GO:0016787">
    <property type="term" value="F:hydrolase activity"/>
    <property type="evidence" value="ECO:0007669"/>
    <property type="project" value="UniProtKB-KW"/>
</dbReference>
<dbReference type="SMART" id="SM00487">
    <property type="entry name" value="DEXDc"/>
    <property type="match status" value="1"/>
</dbReference>
<keyword evidence="2" id="KW-0547">Nucleotide-binding</keyword>
<evidence type="ECO:0000256" key="3">
    <source>
        <dbReference type="ARBA" id="ARBA00022801"/>
    </source>
</evidence>
<dbReference type="FunFam" id="3.40.50.300:FF:000526">
    <property type="entry name" value="DExH-box ATP-dependent RNA helicase DExH3"/>
    <property type="match status" value="1"/>
</dbReference>
<dbReference type="Pfam" id="PF01424">
    <property type="entry name" value="R3H"/>
    <property type="match status" value="1"/>
</dbReference>
<dbReference type="GO" id="GO:0004386">
    <property type="term" value="F:helicase activity"/>
    <property type="evidence" value="ECO:0007669"/>
    <property type="project" value="UniProtKB-KW"/>
</dbReference>
<dbReference type="PANTHER" id="PTHR18934:SF213">
    <property type="entry name" value="3'-5' RNA HELICASE YTHDC2"/>
    <property type="match status" value="1"/>
</dbReference>
<evidence type="ECO:0000256" key="6">
    <source>
        <dbReference type="ARBA" id="ARBA00022884"/>
    </source>
</evidence>
<dbReference type="Gene3D" id="3.40.50.300">
    <property type="entry name" value="P-loop containing nucleotide triphosphate hydrolases"/>
    <property type="match status" value="2"/>
</dbReference>
<dbReference type="PROSITE" id="PS51061">
    <property type="entry name" value="R3H"/>
    <property type="match status" value="1"/>
</dbReference>
<dbReference type="Gene3D" id="3.30.1370.50">
    <property type="entry name" value="R3H-like domain"/>
    <property type="match status" value="1"/>
</dbReference>
<comment type="similarity">
    <text evidence="8">Belongs to the DExH box helicase family.</text>
</comment>
<evidence type="ECO:0000256" key="7">
    <source>
        <dbReference type="ARBA" id="ARBA00023242"/>
    </source>
</evidence>
<comment type="caution">
    <text evidence="13">The sequence shown here is derived from an EMBL/GenBank/DDBJ whole genome shotgun (WGS) entry which is preliminary data.</text>
</comment>
<dbReference type="PROSITE" id="PS51192">
    <property type="entry name" value="HELICASE_ATP_BIND_1"/>
    <property type="match status" value="1"/>
</dbReference>
<dbReference type="Pfam" id="PF00270">
    <property type="entry name" value="DEAD"/>
    <property type="match status" value="1"/>
</dbReference>
<feature type="compositionally biased region" description="Basic residues" evidence="9">
    <location>
        <begin position="1"/>
        <end position="23"/>
    </location>
</feature>
<dbReference type="GO" id="GO:0003677">
    <property type="term" value="F:DNA binding"/>
    <property type="evidence" value="ECO:0007669"/>
    <property type="project" value="UniProtKB-ARBA"/>
</dbReference>
<dbReference type="InterPro" id="IPR036867">
    <property type="entry name" value="R3H_dom_sf"/>
</dbReference>
<evidence type="ECO:0000256" key="5">
    <source>
        <dbReference type="ARBA" id="ARBA00022840"/>
    </source>
</evidence>
<dbReference type="InterPro" id="IPR007502">
    <property type="entry name" value="Helicase-assoc_dom"/>
</dbReference>
<name>A0A8S1J981_9CHLO</name>
<evidence type="ECO:0000313" key="14">
    <source>
        <dbReference type="Proteomes" id="UP000708148"/>
    </source>
</evidence>
<dbReference type="SUPFAM" id="SSF82708">
    <property type="entry name" value="R3H domain"/>
    <property type="match status" value="1"/>
</dbReference>
<dbReference type="PANTHER" id="PTHR18934">
    <property type="entry name" value="ATP-DEPENDENT RNA HELICASE"/>
    <property type="match status" value="1"/>
</dbReference>
<dbReference type="InterPro" id="IPR027417">
    <property type="entry name" value="P-loop_NTPase"/>
</dbReference>
<keyword evidence="3" id="KW-0378">Hydrolase</keyword>
<dbReference type="Pfam" id="PF04408">
    <property type="entry name" value="WHD_HA2"/>
    <property type="match status" value="1"/>
</dbReference>
<feature type="compositionally biased region" description="Low complexity" evidence="9">
    <location>
        <begin position="155"/>
        <end position="173"/>
    </location>
</feature>
<keyword evidence="7" id="KW-0539">Nucleus</keyword>
<dbReference type="CDD" id="cd17917">
    <property type="entry name" value="DEXHc_RHA-like"/>
    <property type="match status" value="1"/>
</dbReference>
<evidence type="ECO:0000256" key="9">
    <source>
        <dbReference type="SAM" id="MobiDB-lite"/>
    </source>
</evidence>
<organism evidence="13 14">
    <name type="scientific">Ostreobium quekettii</name>
    <dbReference type="NCBI Taxonomy" id="121088"/>
    <lineage>
        <taxon>Eukaryota</taxon>
        <taxon>Viridiplantae</taxon>
        <taxon>Chlorophyta</taxon>
        <taxon>core chlorophytes</taxon>
        <taxon>Ulvophyceae</taxon>
        <taxon>TCBD clade</taxon>
        <taxon>Bryopsidales</taxon>
        <taxon>Ostreobineae</taxon>
        <taxon>Ostreobiaceae</taxon>
        <taxon>Ostreobium</taxon>
    </lineage>
</organism>
<feature type="compositionally biased region" description="Basic and acidic residues" evidence="9">
    <location>
        <begin position="1230"/>
        <end position="1283"/>
    </location>
</feature>
<feature type="compositionally biased region" description="Basic residues" evidence="9">
    <location>
        <begin position="1299"/>
        <end position="1313"/>
    </location>
</feature>
<feature type="region of interest" description="Disordered" evidence="9">
    <location>
        <begin position="1189"/>
        <end position="1331"/>
    </location>
</feature>
<dbReference type="SUPFAM" id="SSF48403">
    <property type="entry name" value="Ankyrin repeat"/>
    <property type="match status" value="1"/>
</dbReference>